<dbReference type="KEGG" id="dpte:113793017"/>
<dbReference type="RefSeq" id="XP_027198783.1">
    <property type="nucleotide sequence ID" value="XM_027342982.1"/>
</dbReference>
<accession>A0A6P6XZX8</accession>
<dbReference type="AlphaFoldDB" id="A0A6P6XZX8"/>
<dbReference type="InParanoid" id="A0A6P6XZX8"/>
<proteinExistence type="predicted"/>
<keyword evidence="2" id="KW-1185">Reference proteome</keyword>
<dbReference type="Proteomes" id="UP000515146">
    <property type="component" value="Unplaced"/>
</dbReference>
<organism evidence="2 3">
    <name type="scientific">Dermatophagoides pteronyssinus</name>
    <name type="common">European house dust mite</name>
    <dbReference type="NCBI Taxonomy" id="6956"/>
    <lineage>
        <taxon>Eukaryota</taxon>
        <taxon>Metazoa</taxon>
        <taxon>Ecdysozoa</taxon>
        <taxon>Arthropoda</taxon>
        <taxon>Chelicerata</taxon>
        <taxon>Arachnida</taxon>
        <taxon>Acari</taxon>
        <taxon>Acariformes</taxon>
        <taxon>Sarcoptiformes</taxon>
        <taxon>Astigmata</taxon>
        <taxon>Psoroptidia</taxon>
        <taxon>Analgoidea</taxon>
        <taxon>Pyroglyphidae</taxon>
        <taxon>Dermatophagoidinae</taxon>
        <taxon>Dermatophagoides</taxon>
    </lineage>
</organism>
<reference evidence="3" key="1">
    <citation type="submission" date="2025-08" db="UniProtKB">
        <authorList>
            <consortium name="RefSeq"/>
        </authorList>
    </citation>
    <scope>IDENTIFICATION</scope>
    <source>
        <strain evidence="3">Airmid</strain>
    </source>
</reference>
<dbReference type="OrthoDB" id="10617116at2759"/>
<name>A0A6P6XZX8_DERPT</name>
<sequence>MLWRPINGEILKINIFFQEKSEEKITELKQINRNLSQIPLDFQKVIQNQETIINRVELMEKKFENQIQGMTNLIQEKFMNHHHQNESVDISSNNFVKSQDKTIQNDRIEKFFENSWLNQSQRKELIPSIRKHESQFKKNPTTEIKRVELIEVDDDDDDNDNNMEVSTANSDEIFKSSQLDSLSHLPSVSNDSTVKRRSEDSISRENDAGKSRRFKENDGNIGSVNLQSNEHSGIMAATQSNYVAKTENSGLKIFDSNNVIQSRLNKQSTSKPRIILPSQDRLIPLKDKIDEIPENFMLPSRKSRSKIEDFSQLYSSLDISYDDL</sequence>
<evidence type="ECO:0000313" key="2">
    <source>
        <dbReference type="Proteomes" id="UP000515146"/>
    </source>
</evidence>
<feature type="region of interest" description="Disordered" evidence="1">
    <location>
        <begin position="181"/>
        <end position="226"/>
    </location>
</feature>
<feature type="compositionally biased region" description="Basic and acidic residues" evidence="1">
    <location>
        <begin position="193"/>
        <end position="218"/>
    </location>
</feature>
<gene>
    <name evidence="3" type="primary">LOC113793017</name>
</gene>
<feature type="compositionally biased region" description="Polar residues" evidence="1">
    <location>
        <begin position="181"/>
        <end position="192"/>
    </location>
</feature>
<protein>
    <submittedName>
        <fullName evidence="3">Uncharacterized protein LOC113793017</fullName>
    </submittedName>
</protein>
<evidence type="ECO:0000313" key="3">
    <source>
        <dbReference type="RefSeq" id="XP_027198783.1"/>
    </source>
</evidence>
<evidence type="ECO:0000256" key="1">
    <source>
        <dbReference type="SAM" id="MobiDB-lite"/>
    </source>
</evidence>